<sequence>MAGHEPYPCKVSFFGGLGDNGWATDSECGCSAISHLLRARRVRLFVSVRKVAYLKSLFD</sequence>
<protein>
    <submittedName>
        <fullName evidence="1">Uncharacterized protein</fullName>
    </submittedName>
</protein>
<dbReference type="AlphaFoldDB" id="M4C4F4"/>
<dbReference type="EnsemblProtists" id="HpaT813972">
    <property type="protein sequence ID" value="HpaP813972"/>
    <property type="gene ID" value="HpaG813972"/>
</dbReference>
<evidence type="ECO:0000313" key="2">
    <source>
        <dbReference type="Proteomes" id="UP000011713"/>
    </source>
</evidence>
<accession>M4C4F4</accession>
<evidence type="ECO:0000313" key="1">
    <source>
        <dbReference type="EnsemblProtists" id="HpaP813972"/>
    </source>
</evidence>
<dbReference type="EMBL" id="JH598223">
    <property type="status" value="NOT_ANNOTATED_CDS"/>
    <property type="molecule type" value="Genomic_DNA"/>
</dbReference>
<organism evidence="1 2">
    <name type="scientific">Hyaloperonospora arabidopsidis (strain Emoy2)</name>
    <name type="common">Downy mildew agent</name>
    <name type="synonym">Peronospora arabidopsidis</name>
    <dbReference type="NCBI Taxonomy" id="559515"/>
    <lineage>
        <taxon>Eukaryota</taxon>
        <taxon>Sar</taxon>
        <taxon>Stramenopiles</taxon>
        <taxon>Oomycota</taxon>
        <taxon>Peronosporomycetes</taxon>
        <taxon>Peronosporales</taxon>
        <taxon>Peronosporaceae</taxon>
        <taxon>Hyaloperonospora</taxon>
    </lineage>
</organism>
<dbReference type="InParanoid" id="M4C4F4"/>
<reference evidence="2" key="1">
    <citation type="journal article" date="2010" name="Science">
        <title>Signatures of adaptation to obligate biotrophy in the Hyaloperonospora arabidopsidis genome.</title>
        <authorList>
            <person name="Baxter L."/>
            <person name="Tripathy S."/>
            <person name="Ishaque N."/>
            <person name="Boot N."/>
            <person name="Cabral A."/>
            <person name="Kemen E."/>
            <person name="Thines M."/>
            <person name="Ah-Fong A."/>
            <person name="Anderson R."/>
            <person name="Badejoko W."/>
            <person name="Bittner-Eddy P."/>
            <person name="Boore J.L."/>
            <person name="Chibucos M.C."/>
            <person name="Coates M."/>
            <person name="Dehal P."/>
            <person name="Delehaunty K."/>
            <person name="Dong S."/>
            <person name="Downton P."/>
            <person name="Dumas B."/>
            <person name="Fabro G."/>
            <person name="Fronick C."/>
            <person name="Fuerstenberg S.I."/>
            <person name="Fulton L."/>
            <person name="Gaulin E."/>
            <person name="Govers F."/>
            <person name="Hughes L."/>
            <person name="Humphray S."/>
            <person name="Jiang R.H."/>
            <person name="Judelson H."/>
            <person name="Kamoun S."/>
            <person name="Kyung K."/>
            <person name="Meijer H."/>
            <person name="Minx P."/>
            <person name="Morris P."/>
            <person name="Nelson J."/>
            <person name="Phuntumart V."/>
            <person name="Qutob D."/>
            <person name="Rehmany A."/>
            <person name="Rougon-Cardoso A."/>
            <person name="Ryden P."/>
            <person name="Torto-Alalibo T."/>
            <person name="Studholme D."/>
            <person name="Wang Y."/>
            <person name="Win J."/>
            <person name="Wood J."/>
            <person name="Clifton S.W."/>
            <person name="Rogers J."/>
            <person name="Van den Ackerveken G."/>
            <person name="Jones J.D."/>
            <person name="McDowell J.M."/>
            <person name="Beynon J."/>
            <person name="Tyler B.M."/>
        </authorList>
    </citation>
    <scope>NUCLEOTIDE SEQUENCE [LARGE SCALE GENOMIC DNA]</scope>
    <source>
        <strain evidence="2">Emoy2</strain>
    </source>
</reference>
<keyword evidence="2" id="KW-1185">Reference proteome</keyword>
<dbReference type="HOGENOM" id="CLU_2965769_0_0_1"/>
<dbReference type="Proteomes" id="UP000011713">
    <property type="component" value="Unassembled WGS sequence"/>
</dbReference>
<proteinExistence type="predicted"/>
<name>M4C4F4_HYAAE</name>
<dbReference type="VEuPathDB" id="FungiDB:HpaG813972"/>
<reference evidence="1" key="2">
    <citation type="submission" date="2015-06" db="UniProtKB">
        <authorList>
            <consortium name="EnsemblProtists"/>
        </authorList>
    </citation>
    <scope>IDENTIFICATION</scope>
    <source>
        <strain evidence="1">Emoy2</strain>
    </source>
</reference>